<dbReference type="PROSITE" id="PS00028">
    <property type="entry name" value="ZINC_FINGER_C2H2_1"/>
    <property type="match status" value="1"/>
</dbReference>
<evidence type="ECO:0000259" key="1">
    <source>
        <dbReference type="PROSITE" id="PS00028"/>
    </source>
</evidence>
<dbReference type="EMBL" id="VDMD01000060">
    <property type="protein sequence ID" value="TRM56729.1"/>
    <property type="molecule type" value="Genomic_DNA"/>
</dbReference>
<reference evidence="2 3" key="1">
    <citation type="journal article" date="2019" name="New Phytol.">
        <title>Comparative genomics reveals unique wood-decay strategies and fruiting body development in the Schizophyllaceae.</title>
        <authorList>
            <person name="Almasi E."/>
            <person name="Sahu N."/>
            <person name="Krizsan K."/>
            <person name="Balint B."/>
            <person name="Kovacs G.M."/>
            <person name="Kiss B."/>
            <person name="Cseklye J."/>
            <person name="Drula E."/>
            <person name="Henrissat B."/>
            <person name="Nagy I."/>
            <person name="Chovatia M."/>
            <person name="Adam C."/>
            <person name="LaButti K."/>
            <person name="Lipzen A."/>
            <person name="Riley R."/>
            <person name="Grigoriev I.V."/>
            <person name="Nagy L.G."/>
        </authorList>
    </citation>
    <scope>NUCLEOTIDE SEQUENCE [LARGE SCALE GENOMIC DNA]</scope>
    <source>
        <strain evidence="2 3">NL-1724</strain>
    </source>
</reference>
<gene>
    <name evidence="2" type="ORF">BD626DRAFT_517911</name>
</gene>
<feature type="domain" description="C2H2-type" evidence="1">
    <location>
        <begin position="35"/>
        <end position="58"/>
    </location>
</feature>
<dbReference type="Proteomes" id="UP000320762">
    <property type="component" value="Unassembled WGS sequence"/>
</dbReference>
<protein>
    <recommendedName>
        <fullName evidence="1">C2H2-type domain-containing protein</fullName>
    </recommendedName>
</protein>
<name>A0A550BVZ4_9AGAR</name>
<keyword evidence="3" id="KW-1185">Reference proteome</keyword>
<evidence type="ECO:0000313" key="3">
    <source>
        <dbReference type="Proteomes" id="UP000320762"/>
    </source>
</evidence>
<dbReference type="AlphaFoldDB" id="A0A550BVZ4"/>
<sequence>MRALNYDPASMRSVIPARWVPRTSSFPNAISVHRCGWRDCGGAFYDEERLFEHVVREHLHLSVGAYCPVCATLLAVQVQVTESDADLYGPSTSTRNNPQDMVPIIFTVIGGPTRRAMIPRDACILLDHYEAGRCEALEEVRLSTLEEGQVARIEDWRSKTTVRD</sequence>
<comment type="caution">
    <text evidence="2">The sequence shown here is derived from an EMBL/GenBank/DDBJ whole genome shotgun (WGS) entry which is preliminary data.</text>
</comment>
<accession>A0A550BVZ4</accession>
<organism evidence="2 3">
    <name type="scientific">Schizophyllum amplum</name>
    <dbReference type="NCBI Taxonomy" id="97359"/>
    <lineage>
        <taxon>Eukaryota</taxon>
        <taxon>Fungi</taxon>
        <taxon>Dikarya</taxon>
        <taxon>Basidiomycota</taxon>
        <taxon>Agaricomycotina</taxon>
        <taxon>Agaricomycetes</taxon>
        <taxon>Agaricomycetidae</taxon>
        <taxon>Agaricales</taxon>
        <taxon>Schizophyllaceae</taxon>
        <taxon>Schizophyllum</taxon>
    </lineage>
</organism>
<dbReference type="InterPro" id="IPR013087">
    <property type="entry name" value="Znf_C2H2_type"/>
</dbReference>
<proteinExistence type="predicted"/>
<evidence type="ECO:0000313" key="2">
    <source>
        <dbReference type="EMBL" id="TRM56729.1"/>
    </source>
</evidence>